<evidence type="ECO:0000256" key="3">
    <source>
        <dbReference type="SAM" id="SignalP"/>
    </source>
</evidence>
<dbReference type="HOGENOM" id="CLU_039834_0_2_6"/>
<dbReference type="EMBL" id="CP000851">
    <property type="protein sequence ID" value="ABV85799.1"/>
    <property type="molecule type" value="Genomic_DNA"/>
</dbReference>
<evidence type="ECO:0000256" key="1">
    <source>
        <dbReference type="ARBA" id="ARBA00005622"/>
    </source>
</evidence>
<evidence type="ECO:0000256" key="2">
    <source>
        <dbReference type="ARBA" id="ARBA00022801"/>
    </source>
</evidence>
<dbReference type="InterPro" id="IPR052558">
    <property type="entry name" value="Siderophore_Hydrolase_D"/>
</dbReference>
<dbReference type="KEGG" id="spl:Spea_0471"/>
<dbReference type="eggNOG" id="COG2819">
    <property type="taxonomic scope" value="Bacteria"/>
</dbReference>
<feature type="chain" id="PRO_5002723193" evidence="3">
    <location>
        <begin position="31"/>
        <end position="339"/>
    </location>
</feature>
<dbReference type="InterPro" id="IPR029058">
    <property type="entry name" value="AB_hydrolase_fold"/>
</dbReference>
<feature type="signal peptide" evidence="3">
    <location>
        <begin position="1"/>
        <end position="30"/>
    </location>
</feature>
<dbReference type="InterPro" id="IPR000801">
    <property type="entry name" value="Esterase-like"/>
</dbReference>
<evidence type="ECO:0000313" key="5">
    <source>
        <dbReference type="Proteomes" id="UP000002608"/>
    </source>
</evidence>
<keyword evidence="3" id="KW-0732">Signal</keyword>
<accession>A8GZR2</accession>
<dbReference type="PANTHER" id="PTHR40841">
    <property type="entry name" value="SIDEROPHORE TRIACETYLFUSARININE C ESTERASE"/>
    <property type="match status" value="1"/>
</dbReference>
<comment type="similarity">
    <text evidence="1">Belongs to the esterase D family.</text>
</comment>
<dbReference type="Proteomes" id="UP000002608">
    <property type="component" value="Chromosome"/>
</dbReference>
<keyword evidence="5" id="KW-1185">Reference proteome</keyword>
<dbReference type="PANTHER" id="PTHR40841:SF2">
    <property type="entry name" value="SIDEROPHORE-DEGRADING ESTERASE (EUROFUNG)"/>
    <property type="match status" value="1"/>
</dbReference>
<dbReference type="STRING" id="398579.Spea_0471"/>
<dbReference type="SUPFAM" id="SSF53474">
    <property type="entry name" value="alpha/beta-Hydrolases"/>
    <property type="match status" value="1"/>
</dbReference>
<keyword evidence="2" id="KW-0378">Hydrolase</keyword>
<organism evidence="4 5">
    <name type="scientific">Shewanella pealeana (strain ATCC 700345 / ANG-SQ1)</name>
    <dbReference type="NCBI Taxonomy" id="398579"/>
    <lineage>
        <taxon>Bacteria</taxon>
        <taxon>Pseudomonadati</taxon>
        <taxon>Pseudomonadota</taxon>
        <taxon>Gammaproteobacteria</taxon>
        <taxon>Alteromonadales</taxon>
        <taxon>Shewanellaceae</taxon>
        <taxon>Shewanella</taxon>
    </lineage>
</organism>
<dbReference type="AlphaFoldDB" id="A8GZR2"/>
<dbReference type="Gene3D" id="3.40.50.1820">
    <property type="entry name" value="alpha/beta hydrolase"/>
    <property type="match status" value="1"/>
</dbReference>
<name>A8GZR2_SHEPA</name>
<dbReference type="Pfam" id="PF00756">
    <property type="entry name" value="Esterase"/>
    <property type="match status" value="1"/>
</dbReference>
<reference evidence="4 5" key="1">
    <citation type="submission" date="2007-10" db="EMBL/GenBank/DDBJ databases">
        <title>Complete sequence of Shewanella pealeana ATCC 700345.</title>
        <authorList>
            <consortium name="US DOE Joint Genome Institute"/>
            <person name="Copeland A."/>
            <person name="Lucas S."/>
            <person name="Lapidus A."/>
            <person name="Barry K."/>
            <person name="Glavina del Rio T."/>
            <person name="Dalin E."/>
            <person name="Tice H."/>
            <person name="Pitluck S."/>
            <person name="Chertkov O."/>
            <person name="Brettin T."/>
            <person name="Bruce D."/>
            <person name="Detter J.C."/>
            <person name="Han C."/>
            <person name="Schmutz J."/>
            <person name="Larimer F."/>
            <person name="Land M."/>
            <person name="Hauser L."/>
            <person name="Kyrpides N."/>
            <person name="Kim E."/>
            <person name="Zhao J.-S.Z."/>
            <person name="Manno D."/>
            <person name="Hawari J."/>
            <person name="Richardson P."/>
        </authorList>
    </citation>
    <scope>NUCLEOTIDE SEQUENCE [LARGE SCALE GENOMIC DNA]</scope>
    <source>
        <strain evidence="5">ATCC 700345 / ANG-SQ1</strain>
    </source>
</reference>
<gene>
    <name evidence="4" type="ordered locus">Spea_0471</name>
</gene>
<evidence type="ECO:0000313" key="4">
    <source>
        <dbReference type="EMBL" id="ABV85799.1"/>
    </source>
</evidence>
<proteinExistence type="inferred from homology"/>
<protein>
    <submittedName>
        <fullName evidence="4">Putative esterase</fullName>
    </submittedName>
</protein>
<dbReference type="OrthoDB" id="6381520at2"/>
<dbReference type="GO" id="GO:0016788">
    <property type="term" value="F:hydrolase activity, acting on ester bonds"/>
    <property type="evidence" value="ECO:0007669"/>
    <property type="project" value="TreeGrafter"/>
</dbReference>
<dbReference type="ESTHER" id="shepa-a8gzr2">
    <property type="family name" value="A85-IroE-IroD-Fes-Yiel"/>
</dbReference>
<sequence>MSSLNCNAPLLRLMLCTILLASFFPTRCMANKPVIEATAHLTTPFSIPRSHTVQINDEARTYRLYVKLPKGYKSSANKDINYPVIYLTDAMYTFQIMSGVTRFPMNSKQMTPAIIVGISWELGLRSDHSRVRDYTPTVDASWEKVTGGADRHLHFFKSKIIPYIEQNYRTDPAQRTYVGNSLGGLFGAYILLKQPDLFTNYLIGSPSFWWHERWFLTQFAKNIASLNKIDANVFIGIGALEHNGEDGDSQYNMVADAQHFKALLNNLEISSPAFSSKLLIIDEAHHATAFATTAIHGMDWLFNTKQGRMLQSSIDTADSKKLKSSQQLTPKSPITTEKF</sequence>